<protein>
    <submittedName>
        <fullName evidence="3">Pentapeptide repeat-containing protein</fullName>
    </submittedName>
</protein>
<evidence type="ECO:0000313" key="3">
    <source>
        <dbReference type="EMBL" id="RIV40377.1"/>
    </source>
</evidence>
<feature type="compositionally biased region" description="Basic and acidic residues" evidence="1">
    <location>
        <begin position="252"/>
        <end position="269"/>
    </location>
</feature>
<comment type="caution">
    <text evidence="3">The sequence shown here is derived from an EMBL/GenBank/DDBJ whole genome shotgun (WGS) entry which is preliminary data.</text>
</comment>
<feature type="transmembrane region" description="Helical" evidence="2">
    <location>
        <begin position="25"/>
        <end position="54"/>
    </location>
</feature>
<evidence type="ECO:0000256" key="1">
    <source>
        <dbReference type="SAM" id="MobiDB-lite"/>
    </source>
</evidence>
<sequence>MGGLMPRPPSRTIEGMRRVAKFTKLSAAASLITLLAGAAVLLFLLLGPIAWWATPAKHLAGKDKADARNNTRQVLLAGVGGIGLLVGASFTARTYFLARRGQVTERYGKAVAQLSSEKLVERLGGIYALEHVMADSVTHHETVCSVLAAFVREEARGEAGGDAGDRVATDVEAAVVVLGRRPRRREQTLVDLTGARLTGADLTGADLEGAVLGTSAADLRADLRPGASPYGRRPERLRQRVAPAGAAANGRGRAEDRHRRHGTEIRKSPSSDGHLPQQSGPGDPRSRPS</sequence>
<dbReference type="Pfam" id="PF00805">
    <property type="entry name" value="Pentapeptide"/>
    <property type="match status" value="1"/>
</dbReference>
<dbReference type="InterPro" id="IPR001646">
    <property type="entry name" value="5peptide_repeat"/>
</dbReference>
<name>A0A418MZ55_9ACTN</name>
<keyword evidence="2" id="KW-0812">Transmembrane</keyword>
<feature type="transmembrane region" description="Helical" evidence="2">
    <location>
        <begin position="74"/>
        <end position="96"/>
    </location>
</feature>
<keyword evidence="4" id="KW-1185">Reference proteome</keyword>
<feature type="compositionally biased region" description="Polar residues" evidence="1">
    <location>
        <begin position="270"/>
        <end position="280"/>
    </location>
</feature>
<dbReference type="EMBL" id="QXEC01000003">
    <property type="protein sequence ID" value="RIV40377.1"/>
    <property type="molecule type" value="Genomic_DNA"/>
</dbReference>
<dbReference type="Proteomes" id="UP000283832">
    <property type="component" value="Unassembled WGS sequence"/>
</dbReference>
<proteinExistence type="predicted"/>
<evidence type="ECO:0000313" key="4">
    <source>
        <dbReference type="Proteomes" id="UP000283832"/>
    </source>
</evidence>
<evidence type="ECO:0000256" key="2">
    <source>
        <dbReference type="SAM" id="Phobius"/>
    </source>
</evidence>
<organism evidence="3 4">
    <name type="scientific">Micromonospora radicis</name>
    <dbReference type="NCBI Taxonomy" id="1894971"/>
    <lineage>
        <taxon>Bacteria</taxon>
        <taxon>Bacillati</taxon>
        <taxon>Actinomycetota</taxon>
        <taxon>Actinomycetes</taxon>
        <taxon>Micromonosporales</taxon>
        <taxon>Micromonosporaceae</taxon>
        <taxon>Micromonospora</taxon>
    </lineage>
</organism>
<feature type="compositionally biased region" description="Low complexity" evidence="1">
    <location>
        <begin position="240"/>
        <end position="251"/>
    </location>
</feature>
<reference evidence="3 4" key="1">
    <citation type="submission" date="2018-08" db="EMBL/GenBank/DDBJ databases">
        <title>Jishengella sp. nov., isolated from a root of Azadirachta indica A. Juss. var. siamensis Valenton.</title>
        <authorList>
            <person name="Kuncharoen N."/>
            <person name="Tanasupawat S."/>
            <person name="Kudo T."/>
            <person name="Ohkuma M."/>
        </authorList>
    </citation>
    <scope>NUCLEOTIDE SEQUENCE [LARGE SCALE GENOMIC DNA]</scope>
    <source>
        <strain evidence="3 4">AZ1-13</strain>
    </source>
</reference>
<dbReference type="Gene3D" id="2.160.20.80">
    <property type="entry name" value="E3 ubiquitin-protein ligase SopA"/>
    <property type="match status" value="1"/>
</dbReference>
<gene>
    <name evidence="3" type="ORF">D2L64_06000</name>
</gene>
<accession>A0A418MZ55</accession>
<keyword evidence="2" id="KW-1133">Transmembrane helix</keyword>
<keyword evidence="2" id="KW-0472">Membrane</keyword>
<dbReference type="AlphaFoldDB" id="A0A418MZ55"/>
<feature type="region of interest" description="Disordered" evidence="1">
    <location>
        <begin position="222"/>
        <end position="289"/>
    </location>
</feature>